<dbReference type="EMBL" id="CM044705">
    <property type="protein sequence ID" value="KAI5661496.1"/>
    <property type="molecule type" value="Genomic_DNA"/>
</dbReference>
<comment type="caution">
    <text evidence="1">The sequence shown here is derived from an EMBL/GenBank/DDBJ whole genome shotgun (WGS) entry which is preliminary data.</text>
</comment>
<keyword evidence="2" id="KW-1185">Reference proteome</keyword>
<dbReference type="Proteomes" id="UP001060085">
    <property type="component" value="Linkage Group LG05"/>
</dbReference>
<protein>
    <submittedName>
        <fullName evidence="1">Uncharacterized protein</fullName>
    </submittedName>
</protein>
<name>A0ACC0AL97_CATRO</name>
<evidence type="ECO:0000313" key="1">
    <source>
        <dbReference type="EMBL" id="KAI5661496.1"/>
    </source>
</evidence>
<evidence type="ECO:0000313" key="2">
    <source>
        <dbReference type="Proteomes" id="UP001060085"/>
    </source>
</evidence>
<reference evidence="2" key="1">
    <citation type="journal article" date="2023" name="Nat. Plants">
        <title>Single-cell RNA sequencing provides a high-resolution roadmap for understanding the multicellular compartmentation of specialized metabolism.</title>
        <authorList>
            <person name="Sun S."/>
            <person name="Shen X."/>
            <person name="Li Y."/>
            <person name="Li Y."/>
            <person name="Wang S."/>
            <person name="Li R."/>
            <person name="Zhang H."/>
            <person name="Shen G."/>
            <person name="Guo B."/>
            <person name="Wei J."/>
            <person name="Xu J."/>
            <person name="St-Pierre B."/>
            <person name="Chen S."/>
            <person name="Sun C."/>
        </authorList>
    </citation>
    <scope>NUCLEOTIDE SEQUENCE [LARGE SCALE GENOMIC DNA]</scope>
</reference>
<organism evidence="1 2">
    <name type="scientific">Catharanthus roseus</name>
    <name type="common">Madagascar periwinkle</name>
    <name type="synonym">Vinca rosea</name>
    <dbReference type="NCBI Taxonomy" id="4058"/>
    <lineage>
        <taxon>Eukaryota</taxon>
        <taxon>Viridiplantae</taxon>
        <taxon>Streptophyta</taxon>
        <taxon>Embryophyta</taxon>
        <taxon>Tracheophyta</taxon>
        <taxon>Spermatophyta</taxon>
        <taxon>Magnoliopsida</taxon>
        <taxon>eudicotyledons</taxon>
        <taxon>Gunneridae</taxon>
        <taxon>Pentapetalae</taxon>
        <taxon>asterids</taxon>
        <taxon>lamiids</taxon>
        <taxon>Gentianales</taxon>
        <taxon>Apocynaceae</taxon>
        <taxon>Rauvolfioideae</taxon>
        <taxon>Vinceae</taxon>
        <taxon>Catharanthinae</taxon>
        <taxon>Catharanthus</taxon>
    </lineage>
</organism>
<sequence>MDPIYYNKKSLSSLHVPRDYQKNNLKALYLSPQRQALSSLNQATRTVSRMTTGTDYRRQSPEGQKETQTDSRFERRERRQKIRESVWEAAAASTEKEEIRAGWEKRTLYSQVAWVGSG</sequence>
<gene>
    <name evidence="1" type="ORF">M9H77_20819</name>
</gene>
<proteinExistence type="predicted"/>
<accession>A0ACC0AL97</accession>